<feature type="domain" description="HTH lysR-type" evidence="5">
    <location>
        <begin position="1"/>
        <end position="59"/>
    </location>
</feature>
<dbReference type="InterPro" id="IPR058163">
    <property type="entry name" value="LysR-type_TF_proteobact-type"/>
</dbReference>
<evidence type="ECO:0000313" key="6">
    <source>
        <dbReference type="EMBL" id="MDC7719089.1"/>
    </source>
</evidence>
<dbReference type="PANTHER" id="PTHR30537">
    <property type="entry name" value="HTH-TYPE TRANSCRIPTIONAL REGULATOR"/>
    <property type="match status" value="1"/>
</dbReference>
<keyword evidence="4" id="KW-0804">Transcription</keyword>
<keyword evidence="7" id="KW-1185">Reference proteome</keyword>
<dbReference type="SUPFAM" id="SSF53850">
    <property type="entry name" value="Periplasmic binding protein-like II"/>
    <property type="match status" value="1"/>
</dbReference>
<organism evidence="6 7">
    <name type="scientific">Vogesella aquatica</name>
    <dbReference type="NCBI Taxonomy" id="2984206"/>
    <lineage>
        <taxon>Bacteria</taxon>
        <taxon>Pseudomonadati</taxon>
        <taxon>Pseudomonadota</taxon>
        <taxon>Betaproteobacteria</taxon>
        <taxon>Neisseriales</taxon>
        <taxon>Chromobacteriaceae</taxon>
        <taxon>Vogesella</taxon>
    </lineage>
</organism>
<dbReference type="Pfam" id="PF03466">
    <property type="entry name" value="LysR_substrate"/>
    <property type="match status" value="1"/>
</dbReference>
<dbReference type="InterPro" id="IPR036388">
    <property type="entry name" value="WH-like_DNA-bd_sf"/>
</dbReference>
<evidence type="ECO:0000313" key="7">
    <source>
        <dbReference type="Proteomes" id="UP001219956"/>
    </source>
</evidence>
<comment type="similarity">
    <text evidence="1">Belongs to the LysR transcriptional regulatory family.</text>
</comment>
<dbReference type="InterPro" id="IPR000847">
    <property type="entry name" value="LysR_HTH_N"/>
</dbReference>
<dbReference type="Pfam" id="PF00126">
    <property type="entry name" value="HTH_1"/>
    <property type="match status" value="1"/>
</dbReference>
<dbReference type="InterPro" id="IPR036390">
    <property type="entry name" value="WH_DNA-bd_sf"/>
</dbReference>
<dbReference type="InterPro" id="IPR005119">
    <property type="entry name" value="LysR_subst-bd"/>
</dbReference>
<dbReference type="Proteomes" id="UP001219956">
    <property type="component" value="Unassembled WGS sequence"/>
</dbReference>
<keyword evidence="3" id="KW-0238">DNA-binding</keyword>
<dbReference type="EMBL" id="JAQQLF010000031">
    <property type="protein sequence ID" value="MDC7719089.1"/>
    <property type="molecule type" value="Genomic_DNA"/>
</dbReference>
<accession>A0ABT5J4L8</accession>
<dbReference type="Gene3D" id="1.10.10.10">
    <property type="entry name" value="Winged helix-like DNA-binding domain superfamily/Winged helix DNA-binding domain"/>
    <property type="match status" value="1"/>
</dbReference>
<dbReference type="Gene3D" id="3.40.190.290">
    <property type="match status" value="1"/>
</dbReference>
<gene>
    <name evidence="6" type="ORF">PQU95_17950</name>
</gene>
<evidence type="ECO:0000256" key="3">
    <source>
        <dbReference type="ARBA" id="ARBA00023125"/>
    </source>
</evidence>
<name>A0ABT5J4L8_9NEIS</name>
<evidence type="ECO:0000256" key="4">
    <source>
        <dbReference type="ARBA" id="ARBA00023163"/>
    </source>
</evidence>
<reference evidence="6 7" key="1">
    <citation type="submission" date="2023-01" db="EMBL/GenBank/DDBJ databases">
        <title>Novel species of the genus Vogesella isolated from rivers.</title>
        <authorList>
            <person name="Lu H."/>
        </authorList>
    </citation>
    <scope>NUCLEOTIDE SEQUENCE [LARGE SCALE GENOMIC DNA]</scope>
    <source>
        <strain evidence="6 7">DC21W</strain>
    </source>
</reference>
<dbReference type="RefSeq" id="WP_272753274.1">
    <property type="nucleotide sequence ID" value="NZ_JAQQLF010000031.1"/>
</dbReference>
<evidence type="ECO:0000256" key="2">
    <source>
        <dbReference type="ARBA" id="ARBA00023015"/>
    </source>
</evidence>
<comment type="caution">
    <text evidence="6">The sequence shown here is derived from an EMBL/GenBank/DDBJ whole genome shotgun (WGS) entry which is preliminary data.</text>
</comment>
<dbReference type="PANTHER" id="PTHR30537:SF72">
    <property type="entry name" value="LYSR FAMILY TRANSCRIPTIONAL REGULATOR"/>
    <property type="match status" value="1"/>
</dbReference>
<proteinExistence type="inferred from homology"/>
<protein>
    <submittedName>
        <fullName evidence="6">LysR family transcriptional regulator</fullName>
    </submittedName>
</protein>
<sequence>MEQLDCMRVFLRVAELGSFVRAAESLGLPRTTVSEAVQRLEARLGTRLLQRTTRRVQLTQDGVLYSERCRDLLADFDELGSLFQGSEAALAGRLRVDMSSGIARHMVLPQLPAFLAAHPGIVLELSSTDRRVDVVREGFDCVVRVGTVGDDSLVCRPLGCLPQVNCASPAYLQQYGWPLQLADLASHRLVHYVAQLGSRPAGFEYRSADGQRCWQPVAGQLHVNSADAYLAACLAGIGIIQLPRQAVSSLLADGSLCEVLPQWPAPPMAVNLLYPTRRHQPPRVQRFMQWLDSVIRPQLLALDAGN</sequence>
<dbReference type="CDD" id="cd08472">
    <property type="entry name" value="PBP2_CrgA_like_3"/>
    <property type="match status" value="1"/>
</dbReference>
<dbReference type="PROSITE" id="PS50931">
    <property type="entry name" value="HTH_LYSR"/>
    <property type="match status" value="1"/>
</dbReference>
<evidence type="ECO:0000259" key="5">
    <source>
        <dbReference type="PROSITE" id="PS50931"/>
    </source>
</evidence>
<evidence type="ECO:0000256" key="1">
    <source>
        <dbReference type="ARBA" id="ARBA00009437"/>
    </source>
</evidence>
<dbReference type="SUPFAM" id="SSF46785">
    <property type="entry name" value="Winged helix' DNA-binding domain"/>
    <property type="match status" value="1"/>
</dbReference>
<keyword evidence="2" id="KW-0805">Transcription regulation</keyword>